<dbReference type="EC" id="3.1.-.-" evidence="8"/>
<dbReference type="InterPro" id="IPR050556">
    <property type="entry name" value="Type_II_TA_system_RNase"/>
</dbReference>
<keyword evidence="4 8" id="KW-0479">Metal-binding</keyword>
<evidence type="ECO:0000256" key="7">
    <source>
        <dbReference type="ARBA" id="ARBA00038093"/>
    </source>
</evidence>
<evidence type="ECO:0000313" key="10">
    <source>
        <dbReference type="EMBL" id="KZA98425.1"/>
    </source>
</evidence>
<dbReference type="Gene3D" id="3.40.50.1010">
    <property type="entry name" value="5'-nuclease"/>
    <property type="match status" value="1"/>
</dbReference>
<keyword evidence="8" id="KW-0800">Toxin</keyword>
<comment type="similarity">
    <text evidence="7 8">Belongs to the PINc/VapC protein family.</text>
</comment>
<reference evidence="10" key="1">
    <citation type="submission" date="2016-03" db="EMBL/GenBank/DDBJ databases">
        <title>Microsymbionts genomes from the relict species Vavilovia formosa.</title>
        <authorList>
            <person name="Chirak E."/>
            <person name="Kimeklis A."/>
            <person name="Kopat V."/>
            <person name="Andronov E."/>
        </authorList>
    </citation>
    <scope>NUCLEOTIDE SEQUENCE [LARGE SCALE GENOMIC DNA]</scope>
    <source>
        <strain evidence="10">Vaf12</strain>
    </source>
</reference>
<protein>
    <recommendedName>
        <fullName evidence="8">Ribonuclease VapC</fullName>
        <shortName evidence="8">RNase VapC</shortName>
        <ecNumber evidence="8">3.1.-.-</ecNumber>
    </recommendedName>
    <alternativeName>
        <fullName evidence="8">Toxin VapC</fullName>
    </alternativeName>
</protein>
<feature type="binding site" evidence="8">
    <location>
        <position position="104"/>
    </location>
    <ligand>
        <name>Mg(2+)</name>
        <dbReference type="ChEBI" id="CHEBI:18420"/>
    </ligand>
</feature>
<comment type="caution">
    <text evidence="10">The sequence shown here is derived from an EMBL/GenBank/DDBJ whole genome shotgun (WGS) entry which is preliminary data.</text>
</comment>
<evidence type="ECO:0000259" key="9">
    <source>
        <dbReference type="Pfam" id="PF01850"/>
    </source>
</evidence>
<evidence type="ECO:0000256" key="4">
    <source>
        <dbReference type="ARBA" id="ARBA00022723"/>
    </source>
</evidence>
<evidence type="ECO:0000256" key="8">
    <source>
        <dbReference type="HAMAP-Rule" id="MF_00265"/>
    </source>
</evidence>
<evidence type="ECO:0000256" key="6">
    <source>
        <dbReference type="ARBA" id="ARBA00022842"/>
    </source>
</evidence>
<organism evidence="10">
    <name type="scientific">Rhizobium leguminosarum</name>
    <dbReference type="NCBI Taxonomy" id="384"/>
    <lineage>
        <taxon>Bacteria</taxon>
        <taxon>Pseudomonadati</taxon>
        <taxon>Pseudomonadota</taxon>
        <taxon>Alphaproteobacteria</taxon>
        <taxon>Hyphomicrobiales</taxon>
        <taxon>Rhizobiaceae</taxon>
        <taxon>Rhizobium/Agrobacterium group</taxon>
        <taxon>Rhizobium</taxon>
    </lineage>
</organism>
<feature type="domain" description="PIN" evidence="9">
    <location>
        <begin position="2"/>
        <end position="127"/>
    </location>
</feature>
<dbReference type="GO" id="GO:0016787">
    <property type="term" value="F:hydrolase activity"/>
    <property type="evidence" value="ECO:0007669"/>
    <property type="project" value="UniProtKB-KW"/>
</dbReference>
<dbReference type="EMBL" id="LVYU01000115">
    <property type="protein sequence ID" value="KZA98425.1"/>
    <property type="molecule type" value="Genomic_DNA"/>
</dbReference>
<name>A0A154IDB2_RHILE</name>
<dbReference type="CDD" id="cd18731">
    <property type="entry name" value="PIN_NgFitB-like"/>
    <property type="match status" value="1"/>
</dbReference>
<evidence type="ECO:0000256" key="3">
    <source>
        <dbReference type="ARBA" id="ARBA00022722"/>
    </source>
</evidence>
<dbReference type="Pfam" id="PF01850">
    <property type="entry name" value="PIN"/>
    <property type="match status" value="1"/>
</dbReference>
<dbReference type="SUPFAM" id="SSF88723">
    <property type="entry name" value="PIN domain-like"/>
    <property type="match status" value="1"/>
</dbReference>
<keyword evidence="3 8" id="KW-0540">Nuclease</keyword>
<keyword evidence="2 8" id="KW-1277">Toxin-antitoxin system</keyword>
<dbReference type="InterPro" id="IPR002716">
    <property type="entry name" value="PIN_dom"/>
</dbReference>
<dbReference type="InterPro" id="IPR022907">
    <property type="entry name" value="VapC_family"/>
</dbReference>
<dbReference type="AlphaFoldDB" id="A0A154IDB2"/>
<keyword evidence="5 8" id="KW-0378">Hydrolase</keyword>
<gene>
    <name evidence="8" type="primary">vapC</name>
    <name evidence="10" type="ORF">A4A59_27220</name>
</gene>
<comment type="function">
    <text evidence="8">Toxic component of a toxin-antitoxin (TA) system. An RNase.</text>
</comment>
<dbReference type="PANTHER" id="PTHR33653">
    <property type="entry name" value="RIBONUCLEASE VAPC2"/>
    <property type="match status" value="1"/>
</dbReference>
<dbReference type="RefSeq" id="WP_062943808.1">
    <property type="nucleotide sequence ID" value="NZ_CP171844.1"/>
</dbReference>
<comment type="cofactor">
    <cofactor evidence="1 8">
        <name>Mg(2+)</name>
        <dbReference type="ChEBI" id="CHEBI:18420"/>
    </cofactor>
</comment>
<evidence type="ECO:0000256" key="1">
    <source>
        <dbReference type="ARBA" id="ARBA00001946"/>
    </source>
</evidence>
<accession>A0A154IDB2</accession>
<dbReference type="GO" id="GO:0000287">
    <property type="term" value="F:magnesium ion binding"/>
    <property type="evidence" value="ECO:0007669"/>
    <property type="project" value="UniProtKB-UniRule"/>
</dbReference>
<evidence type="ECO:0000256" key="5">
    <source>
        <dbReference type="ARBA" id="ARBA00022801"/>
    </source>
</evidence>
<proteinExistence type="inferred from homology"/>
<dbReference type="GO" id="GO:0090729">
    <property type="term" value="F:toxin activity"/>
    <property type="evidence" value="ECO:0007669"/>
    <property type="project" value="UniProtKB-KW"/>
</dbReference>
<feature type="binding site" evidence="8">
    <location>
        <position position="5"/>
    </location>
    <ligand>
        <name>Mg(2+)</name>
        <dbReference type="ChEBI" id="CHEBI:18420"/>
    </ligand>
</feature>
<keyword evidence="6 8" id="KW-0460">Magnesium</keyword>
<sequence length="140" mass="15775">MIVLDTNVISEFARPLPNEKVKAWILRQDGSRIWLCTVGLMEQIYGAERVFLKTGSDRFFRAIENLVKGQFRDRIVGWDLETAMATGRLRAKRESMGRPISVQDAMIAAICLANGATLATRNTRDFEGLDLKLVNPFEDG</sequence>
<dbReference type="InterPro" id="IPR029060">
    <property type="entry name" value="PIN-like_dom_sf"/>
</dbReference>
<dbReference type="HAMAP" id="MF_00265">
    <property type="entry name" value="VapC_Nob1"/>
    <property type="match status" value="1"/>
</dbReference>
<dbReference type="PANTHER" id="PTHR33653:SF1">
    <property type="entry name" value="RIBONUCLEASE VAPC2"/>
    <property type="match status" value="1"/>
</dbReference>
<dbReference type="GO" id="GO:0004540">
    <property type="term" value="F:RNA nuclease activity"/>
    <property type="evidence" value="ECO:0007669"/>
    <property type="project" value="InterPro"/>
</dbReference>
<evidence type="ECO:0000256" key="2">
    <source>
        <dbReference type="ARBA" id="ARBA00022649"/>
    </source>
</evidence>